<gene>
    <name evidence="2" type="primary">BQ5605_C007g04782</name>
    <name evidence="2" type="ORF">BQ5605_C007G04782</name>
</gene>
<organism evidence="2 3">
    <name type="scientific">Microbotryum silenes-dioicae</name>
    <dbReference type="NCBI Taxonomy" id="796604"/>
    <lineage>
        <taxon>Eukaryota</taxon>
        <taxon>Fungi</taxon>
        <taxon>Dikarya</taxon>
        <taxon>Basidiomycota</taxon>
        <taxon>Pucciniomycotina</taxon>
        <taxon>Microbotryomycetes</taxon>
        <taxon>Microbotryales</taxon>
        <taxon>Microbotryaceae</taxon>
        <taxon>Microbotryum</taxon>
    </lineage>
</organism>
<dbReference type="Proteomes" id="UP000249464">
    <property type="component" value="Unassembled WGS sequence"/>
</dbReference>
<reference evidence="2 3" key="1">
    <citation type="submission" date="2016-11" db="EMBL/GenBank/DDBJ databases">
        <authorList>
            <person name="Jaros S."/>
            <person name="Januszkiewicz K."/>
            <person name="Wedrychowicz H."/>
        </authorList>
    </citation>
    <scope>NUCLEOTIDE SEQUENCE [LARGE SCALE GENOMIC DNA]</scope>
</reference>
<protein>
    <submittedName>
        <fullName evidence="2">BQ5605_C007g04782 protein</fullName>
    </submittedName>
</protein>
<dbReference type="EMBL" id="FQNC01000045">
    <property type="protein sequence ID" value="SGY63182.1"/>
    <property type="molecule type" value="Genomic_DNA"/>
</dbReference>
<evidence type="ECO:0000256" key="1">
    <source>
        <dbReference type="SAM" id="MobiDB-lite"/>
    </source>
</evidence>
<keyword evidence="3" id="KW-1185">Reference proteome</keyword>
<evidence type="ECO:0000313" key="3">
    <source>
        <dbReference type="Proteomes" id="UP000249464"/>
    </source>
</evidence>
<name>A0A2X0PAB3_9BASI</name>
<sequence>MALPVLKWFISSSPPLVKGFLLKASFCPLSDTANPCITYAERLAKIGLMGATASNPLSAFTVQVLQLVESGWAADPSSVNGMMAQGMDDYYERCGWGDSGALSSHPFVSQKRKRTPPRSRT</sequence>
<proteinExistence type="predicted"/>
<evidence type="ECO:0000313" key="2">
    <source>
        <dbReference type="EMBL" id="SGY63182.1"/>
    </source>
</evidence>
<dbReference type="STRING" id="796604.A0A2X0PAB3"/>
<feature type="compositionally biased region" description="Basic residues" evidence="1">
    <location>
        <begin position="110"/>
        <end position="121"/>
    </location>
</feature>
<accession>A0A2X0PAB3</accession>
<feature type="region of interest" description="Disordered" evidence="1">
    <location>
        <begin position="99"/>
        <end position="121"/>
    </location>
</feature>
<dbReference type="AlphaFoldDB" id="A0A2X0PAB3"/>